<dbReference type="GO" id="GO:0055085">
    <property type="term" value="P:transmembrane transport"/>
    <property type="evidence" value="ECO:0007669"/>
    <property type="project" value="InterPro"/>
</dbReference>
<sequence>MMTKKPWLLLFISFSLSTTLAQDIHSIYYPQEQIVHPDCKNTKDNARCLNKLIGERVIAFVASNKEFVISKNDTLSLSINLKADKKGKSMFYESMESYLNEELTPSGIIALKKELRDFIGLDIKNLKDPKWDSKHYFTYAFNISENMAPIELEPTEYRPYSGGIIEEIPLFPGCKPKLNSQKRIMCFNKKMKEHISEHFNYPQQAMEMGISGKVSIMFTIGEDGIIRNKRYKGPHRLLTQEADRIVGKLPKMIPGKINGKPVKIPFAIPITFRL</sequence>
<feature type="signal peptide" evidence="1">
    <location>
        <begin position="1"/>
        <end position="21"/>
    </location>
</feature>
<organism evidence="3 4">
    <name type="scientific">Sediminicola luteus</name>
    <dbReference type="NCBI Taxonomy" id="319238"/>
    <lineage>
        <taxon>Bacteria</taxon>
        <taxon>Pseudomonadati</taxon>
        <taxon>Bacteroidota</taxon>
        <taxon>Flavobacteriia</taxon>
        <taxon>Flavobacteriales</taxon>
        <taxon>Flavobacteriaceae</taxon>
        <taxon>Sediminicola</taxon>
    </lineage>
</organism>
<evidence type="ECO:0000313" key="3">
    <source>
        <dbReference type="EMBL" id="PCE63299.1"/>
    </source>
</evidence>
<comment type="caution">
    <text evidence="3">The sequence shown here is derived from an EMBL/GenBank/DDBJ whole genome shotgun (WGS) entry which is preliminary data.</text>
</comment>
<dbReference type="AlphaFoldDB" id="A0A2A4G2U7"/>
<name>A0A2A4G2U7_9FLAO</name>
<dbReference type="SUPFAM" id="SSF74653">
    <property type="entry name" value="TolA/TonB C-terminal domain"/>
    <property type="match status" value="1"/>
</dbReference>
<dbReference type="OrthoDB" id="1522859at2"/>
<dbReference type="PROSITE" id="PS52015">
    <property type="entry name" value="TONB_CTD"/>
    <property type="match status" value="1"/>
</dbReference>
<accession>A0A2A4G2U7</accession>
<dbReference type="Gene3D" id="3.30.1150.10">
    <property type="match status" value="1"/>
</dbReference>
<evidence type="ECO:0000259" key="2">
    <source>
        <dbReference type="PROSITE" id="PS52015"/>
    </source>
</evidence>
<dbReference type="GO" id="GO:0098797">
    <property type="term" value="C:plasma membrane protein complex"/>
    <property type="evidence" value="ECO:0007669"/>
    <property type="project" value="TreeGrafter"/>
</dbReference>
<gene>
    <name evidence="3" type="ORF">B7P33_13850</name>
</gene>
<dbReference type="Pfam" id="PF03544">
    <property type="entry name" value="TonB_C"/>
    <property type="match status" value="1"/>
</dbReference>
<evidence type="ECO:0000256" key="1">
    <source>
        <dbReference type="SAM" id="SignalP"/>
    </source>
</evidence>
<evidence type="ECO:0000313" key="4">
    <source>
        <dbReference type="Proteomes" id="UP000219559"/>
    </source>
</evidence>
<proteinExistence type="predicted"/>
<feature type="domain" description="TonB C-terminal" evidence="2">
    <location>
        <begin position="186"/>
        <end position="274"/>
    </location>
</feature>
<dbReference type="PANTHER" id="PTHR33446">
    <property type="entry name" value="PROTEIN TONB-RELATED"/>
    <property type="match status" value="1"/>
</dbReference>
<dbReference type="InterPro" id="IPR051045">
    <property type="entry name" value="TonB-dependent_transducer"/>
</dbReference>
<feature type="chain" id="PRO_5012652704" description="TonB C-terminal domain-containing protein" evidence="1">
    <location>
        <begin position="22"/>
        <end position="274"/>
    </location>
</feature>
<dbReference type="PANTHER" id="PTHR33446:SF2">
    <property type="entry name" value="PROTEIN TONB"/>
    <property type="match status" value="1"/>
</dbReference>
<dbReference type="GO" id="GO:0031992">
    <property type="term" value="F:energy transducer activity"/>
    <property type="evidence" value="ECO:0007669"/>
    <property type="project" value="TreeGrafter"/>
</dbReference>
<dbReference type="EMBL" id="NBWU01000005">
    <property type="protein sequence ID" value="PCE63299.1"/>
    <property type="molecule type" value="Genomic_DNA"/>
</dbReference>
<keyword evidence="1" id="KW-0732">Signal</keyword>
<dbReference type="InterPro" id="IPR037682">
    <property type="entry name" value="TonB_C"/>
</dbReference>
<keyword evidence="4" id="KW-1185">Reference proteome</keyword>
<dbReference type="Proteomes" id="UP000219559">
    <property type="component" value="Unassembled WGS sequence"/>
</dbReference>
<reference evidence="3 4" key="1">
    <citation type="submission" date="2017-04" db="EMBL/GenBank/DDBJ databases">
        <title>A new member of the family Flavobacteriaceae isolated from ascidians.</title>
        <authorList>
            <person name="Chen L."/>
        </authorList>
    </citation>
    <scope>NUCLEOTIDE SEQUENCE [LARGE SCALE GENOMIC DNA]</scope>
    <source>
        <strain evidence="3 4">HQA918</strain>
    </source>
</reference>
<protein>
    <recommendedName>
        <fullName evidence="2">TonB C-terminal domain-containing protein</fullName>
    </recommendedName>
</protein>